<dbReference type="PROSITE" id="PS50056">
    <property type="entry name" value="TYR_PHOSPHATASE_2"/>
    <property type="match status" value="1"/>
</dbReference>
<dbReference type="InterPro" id="IPR029023">
    <property type="entry name" value="Tensin_phosphatase"/>
</dbReference>
<proteinExistence type="predicted"/>
<dbReference type="GO" id="GO:0051896">
    <property type="term" value="P:regulation of phosphatidylinositol 3-kinase/protein kinase B signal transduction"/>
    <property type="evidence" value="ECO:0007669"/>
    <property type="project" value="TreeGrafter"/>
</dbReference>
<dbReference type="PROSITE" id="PS00383">
    <property type="entry name" value="TYR_PHOSPHATASE_1"/>
    <property type="match status" value="1"/>
</dbReference>
<accession>A0A9P8TPM2</accession>
<reference evidence="6" key="1">
    <citation type="journal article" date="2021" name="Open Biol.">
        <title>Shared evolutionary footprints suggest mitochondrial oxidative damage underlies multiple complex I losses in fungi.</title>
        <authorList>
            <person name="Schikora-Tamarit M.A."/>
            <person name="Marcet-Houben M."/>
            <person name="Nosek J."/>
            <person name="Gabaldon T."/>
        </authorList>
    </citation>
    <scope>NUCLEOTIDE SEQUENCE</scope>
    <source>
        <strain evidence="6">CBS2887</strain>
    </source>
</reference>
<organism evidence="6 7">
    <name type="scientific">Wickerhamomyces pijperi</name>
    <name type="common">Yeast</name>
    <name type="synonym">Pichia pijperi</name>
    <dbReference type="NCBI Taxonomy" id="599730"/>
    <lineage>
        <taxon>Eukaryota</taxon>
        <taxon>Fungi</taxon>
        <taxon>Dikarya</taxon>
        <taxon>Ascomycota</taxon>
        <taxon>Saccharomycotina</taxon>
        <taxon>Saccharomycetes</taxon>
        <taxon>Phaffomycetales</taxon>
        <taxon>Wickerhamomycetaceae</taxon>
        <taxon>Wickerhamomyces</taxon>
    </lineage>
</organism>
<evidence type="ECO:0000256" key="2">
    <source>
        <dbReference type="ARBA" id="ARBA00022801"/>
    </source>
</evidence>
<name>A0A9P8TPM2_WICPI</name>
<dbReference type="PROSITE" id="PS51181">
    <property type="entry name" value="PPASE_TENSIN"/>
    <property type="match status" value="1"/>
</dbReference>
<dbReference type="SUPFAM" id="SSF52799">
    <property type="entry name" value="(Phosphotyrosine protein) phosphatases II"/>
    <property type="match status" value="1"/>
</dbReference>
<dbReference type="InterPro" id="IPR051281">
    <property type="entry name" value="Dual-spec_lipid-protein_phosph"/>
</dbReference>
<dbReference type="InterPro" id="IPR000387">
    <property type="entry name" value="Tyr_Pase_dom"/>
</dbReference>
<dbReference type="GO" id="GO:0046856">
    <property type="term" value="P:phosphatidylinositol dephosphorylation"/>
    <property type="evidence" value="ECO:0007669"/>
    <property type="project" value="TreeGrafter"/>
</dbReference>
<dbReference type="OrthoDB" id="16692at2759"/>
<sequence>MVYHLRHFTAFATTTDHTHPNGIPHHLDLSYITPRFMVASYPVEGRFYSLVRNNIDELVDYLYKAHGSNWKFFNFRGEKNLYDITNMRLRGKFEYIPLTDHIAPSFQMILNITQKFQQFLQENDENIVVMHCKFGKGRSGLLTVAYLVIVENMDLKQATDLFTEKRMQPGFGPGVCITSQKRYLDYCTIYRDSGISYSPFKIRIKEIRITKLSGLDCVVQLENYEGTHNNKVNLDLLVDKSYADRKVTYIHVLPYDKDLHVMDLRLVIYKPFMLANFFSYATVGFNVFWEAYKRDMLEMANDDCTISFNWEQFDGYLGSYKRGFKIFDKVDFIYERV</sequence>
<gene>
    <name evidence="6" type="ORF">WICPIJ_002721</name>
</gene>
<dbReference type="GO" id="GO:0043491">
    <property type="term" value="P:phosphatidylinositol 3-kinase/protein kinase B signal transduction"/>
    <property type="evidence" value="ECO:0007669"/>
    <property type="project" value="TreeGrafter"/>
</dbReference>
<dbReference type="InterPro" id="IPR016130">
    <property type="entry name" value="Tyr_Pase_AS"/>
</dbReference>
<dbReference type="PANTHER" id="PTHR12305:SF81">
    <property type="entry name" value="PHOSPHATIDYLINOSITOL 3,4,5-TRISPHOSPHATE 3-PHOSPHATASE AND DUAL-SPECIFICITY PROTEIN PHOSPHATASE PTEN"/>
    <property type="match status" value="1"/>
</dbReference>
<evidence type="ECO:0000259" key="5">
    <source>
        <dbReference type="PROSITE" id="PS51181"/>
    </source>
</evidence>
<dbReference type="Proteomes" id="UP000774326">
    <property type="component" value="Unassembled WGS sequence"/>
</dbReference>
<dbReference type="GO" id="GO:0016314">
    <property type="term" value="F:phosphatidylinositol-3,4,5-trisphosphate 3-phosphatase activity"/>
    <property type="evidence" value="ECO:0007669"/>
    <property type="project" value="UniProtKB-EC"/>
</dbReference>
<dbReference type="EC" id="3.1.3.67" evidence="1"/>
<dbReference type="InterPro" id="IPR000340">
    <property type="entry name" value="Dual-sp_phosphatase_cat-dom"/>
</dbReference>
<evidence type="ECO:0000256" key="1">
    <source>
        <dbReference type="ARBA" id="ARBA00013015"/>
    </source>
</evidence>
<dbReference type="InterPro" id="IPR029021">
    <property type="entry name" value="Prot-tyrosine_phosphatase-like"/>
</dbReference>
<dbReference type="GO" id="GO:0042995">
    <property type="term" value="C:cell projection"/>
    <property type="evidence" value="ECO:0007669"/>
    <property type="project" value="TreeGrafter"/>
</dbReference>
<keyword evidence="3" id="KW-1133">Transmembrane helix</keyword>
<evidence type="ECO:0000259" key="4">
    <source>
        <dbReference type="PROSITE" id="PS50056"/>
    </source>
</evidence>
<dbReference type="Pfam" id="PF00782">
    <property type="entry name" value="DSPc"/>
    <property type="match status" value="1"/>
</dbReference>
<evidence type="ECO:0000313" key="6">
    <source>
        <dbReference type="EMBL" id="KAH3686359.1"/>
    </source>
</evidence>
<evidence type="ECO:0000313" key="7">
    <source>
        <dbReference type="Proteomes" id="UP000774326"/>
    </source>
</evidence>
<keyword evidence="3" id="KW-0472">Membrane</keyword>
<dbReference type="CDD" id="cd14497">
    <property type="entry name" value="PTP_PTEN-like"/>
    <property type="match status" value="1"/>
</dbReference>
<dbReference type="GO" id="GO:0005829">
    <property type="term" value="C:cytosol"/>
    <property type="evidence" value="ECO:0007669"/>
    <property type="project" value="TreeGrafter"/>
</dbReference>
<dbReference type="AlphaFoldDB" id="A0A9P8TPM2"/>
<feature type="domain" description="Tyrosine specific protein phosphatases" evidence="4">
    <location>
        <begin position="107"/>
        <end position="166"/>
    </location>
</feature>
<reference evidence="6" key="2">
    <citation type="submission" date="2021-01" db="EMBL/GenBank/DDBJ databases">
        <authorList>
            <person name="Schikora-Tamarit M.A."/>
        </authorList>
    </citation>
    <scope>NUCLEOTIDE SEQUENCE</scope>
    <source>
        <strain evidence="6">CBS2887</strain>
    </source>
</reference>
<feature type="transmembrane region" description="Helical" evidence="3">
    <location>
        <begin position="268"/>
        <end position="289"/>
    </location>
</feature>
<protein>
    <recommendedName>
        <fullName evidence="1">phosphatidylinositol-3,4,5-trisphosphate 3-phosphatase</fullName>
        <ecNumber evidence="1">3.1.3.67</ecNumber>
    </recommendedName>
</protein>
<dbReference type="GO" id="GO:0004725">
    <property type="term" value="F:protein tyrosine phosphatase activity"/>
    <property type="evidence" value="ECO:0007669"/>
    <property type="project" value="TreeGrafter"/>
</dbReference>
<keyword evidence="2" id="KW-0378">Hydrolase</keyword>
<dbReference type="GO" id="GO:0005886">
    <property type="term" value="C:plasma membrane"/>
    <property type="evidence" value="ECO:0007669"/>
    <property type="project" value="TreeGrafter"/>
</dbReference>
<comment type="caution">
    <text evidence="6">The sequence shown here is derived from an EMBL/GenBank/DDBJ whole genome shotgun (WGS) entry which is preliminary data.</text>
</comment>
<dbReference type="GO" id="GO:0005634">
    <property type="term" value="C:nucleus"/>
    <property type="evidence" value="ECO:0007669"/>
    <property type="project" value="TreeGrafter"/>
</dbReference>
<evidence type="ECO:0000256" key="3">
    <source>
        <dbReference type="SAM" id="Phobius"/>
    </source>
</evidence>
<feature type="domain" description="Phosphatase tensin-type" evidence="5">
    <location>
        <begin position="18"/>
        <end position="194"/>
    </location>
</feature>
<dbReference type="PANTHER" id="PTHR12305">
    <property type="entry name" value="PHOSPHATASE WITH HOMOLOGY TO TENSIN"/>
    <property type="match status" value="1"/>
</dbReference>
<keyword evidence="7" id="KW-1185">Reference proteome</keyword>
<keyword evidence="3" id="KW-0812">Transmembrane</keyword>
<dbReference type="Gene3D" id="3.90.190.10">
    <property type="entry name" value="Protein tyrosine phosphatase superfamily"/>
    <property type="match status" value="1"/>
</dbReference>
<dbReference type="EMBL" id="JAEUBG010001462">
    <property type="protein sequence ID" value="KAH3686359.1"/>
    <property type="molecule type" value="Genomic_DNA"/>
</dbReference>